<dbReference type="RefSeq" id="WP_196816616.1">
    <property type="nucleotide sequence ID" value="NZ_CP012850.1"/>
</dbReference>
<keyword evidence="2" id="KW-0413">Isomerase</keyword>
<dbReference type="Gene3D" id="3.40.50.2000">
    <property type="entry name" value="Glycogen Phosphorylase B"/>
    <property type="match status" value="2"/>
</dbReference>
<protein>
    <submittedName>
        <fullName evidence="2">UDP-2,3-diacetamido-2,3-dideoxy-D-glucuronate 2-epimerase</fullName>
        <ecNumber evidence="2">5.1.3.23</ecNumber>
    </submittedName>
</protein>
<evidence type="ECO:0000313" key="3">
    <source>
        <dbReference type="Proteomes" id="UP000058925"/>
    </source>
</evidence>
<feature type="domain" description="UDP-N-acetylglucosamine 2-epimerase" evidence="1">
    <location>
        <begin position="22"/>
        <end position="361"/>
    </location>
</feature>
<dbReference type="KEGG" id="taa:NMY3_03378"/>
<dbReference type="SUPFAM" id="SSF53756">
    <property type="entry name" value="UDP-Glycosyltransferase/glycogen phosphorylase"/>
    <property type="match status" value="1"/>
</dbReference>
<dbReference type="OrthoDB" id="7018at2157"/>
<dbReference type="EMBL" id="CP012850">
    <property type="protein sequence ID" value="ALI37561.1"/>
    <property type="molecule type" value="Genomic_DNA"/>
</dbReference>
<reference evidence="3" key="1">
    <citation type="submission" date="2015-10" db="EMBL/GenBank/DDBJ databases">
        <title>Niche specialization of a soil ammonia-oxidizing archaeon, Candidatus Nitrosocosmicus oleophilus.</title>
        <authorList>
            <person name="Jung M.-Y."/>
            <person name="Rhee S.-K."/>
        </authorList>
    </citation>
    <scope>NUCLEOTIDE SEQUENCE [LARGE SCALE GENOMIC DNA]</scope>
    <source>
        <strain evidence="3">MY3</strain>
    </source>
</reference>
<dbReference type="NCBIfam" id="TIGR00236">
    <property type="entry name" value="wecB"/>
    <property type="match status" value="1"/>
</dbReference>
<gene>
    <name evidence="2" type="primary">wbpI</name>
    <name evidence="2" type="ORF">NMY3_03378</name>
</gene>
<name>A0A654M4L5_9ARCH</name>
<dbReference type="InterPro" id="IPR003331">
    <property type="entry name" value="UDP_GlcNAc_Epimerase_2_dom"/>
</dbReference>
<dbReference type="Pfam" id="PF02350">
    <property type="entry name" value="Epimerase_2"/>
    <property type="match status" value="1"/>
</dbReference>
<dbReference type="CDD" id="cd03786">
    <property type="entry name" value="GTB_UDP-GlcNAc_2-Epimerase"/>
    <property type="match status" value="1"/>
</dbReference>
<proteinExistence type="predicted"/>
<dbReference type="AlphaFoldDB" id="A0A654M4L5"/>
<dbReference type="InterPro" id="IPR029767">
    <property type="entry name" value="WecB-like"/>
</dbReference>
<organism evidence="2 3">
    <name type="scientific">Candidatus Nitrosocosmicus oleophilus</name>
    <dbReference type="NCBI Taxonomy" id="1353260"/>
    <lineage>
        <taxon>Archaea</taxon>
        <taxon>Nitrososphaerota</taxon>
        <taxon>Nitrososphaeria</taxon>
        <taxon>Nitrososphaerales</taxon>
        <taxon>Nitrososphaeraceae</taxon>
        <taxon>Candidatus Nitrosocosmicus</taxon>
    </lineage>
</organism>
<evidence type="ECO:0000313" key="2">
    <source>
        <dbReference type="EMBL" id="ALI37561.1"/>
    </source>
</evidence>
<dbReference type="EC" id="5.1.3.23" evidence="2"/>
<sequence length="373" mass="42895">MFAIVTGTRPEIIKMFPIMKQMDRHNIDYKYIHTGQHFDVSLSTQFLNEFSIPHPDYSIDLFDSKINPTLQIPEMMIKLDKLFREENFDGVIVQGDTNSVLAASLVSTQHNIPIYHVESGLRCFDYSMQEERNRLLVDHMSDVLFASTAVSKKNLENENVKGKIYVVGNTVMDAISIISNSEMSALNDEKPIDKIVSEEYVAVTLHRHENLSNRDFLYNFFSGLHESNLNYIFPIHPHTLKQMKKFKLDYFLRDRIKIVPPLGYTKFLNLLKKSKFVITDSGGIQEEITSHLVNKCAIVVRPNTERPESIESGHSRLLSDFSKNKLENEIYKLNNDLEHGINFRASPYGVGNSAQRIVNVLLEHYQPVSKILN</sequence>
<dbReference type="PANTHER" id="PTHR43174">
    <property type="entry name" value="UDP-N-ACETYLGLUCOSAMINE 2-EPIMERASE"/>
    <property type="match status" value="1"/>
</dbReference>
<dbReference type="GO" id="GO:0016853">
    <property type="term" value="F:isomerase activity"/>
    <property type="evidence" value="ECO:0007669"/>
    <property type="project" value="UniProtKB-KW"/>
</dbReference>
<dbReference type="PANTHER" id="PTHR43174:SF1">
    <property type="entry name" value="UDP-N-ACETYLGLUCOSAMINE 2-EPIMERASE"/>
    <property type="match status" value="1"/>
</dbReference>
<evidence type="ECO:0000259" key="1">
    <source>
        <dbReference type="Pfam" id="PF02350"/>
    </source>
</evidence>
<dbReference type="Proteomes" id="UP000058925">
    <property type="component" value="Chromosome"/>
</dbReference>
<keyword evidence="3" id="KW-1185">Reference proteome</keyword>
<dbReference type="GeneID" id="60423229"/>
<accession>A0A654M4L5</accession>